<feature type="transmembrane region" description="Helical" evidence="1">
    <location>
        <begin position="122"/>
        <end position="141"/>
    </location>
</feature>
<reference evidence="3" key="2">
    <citation type="submission" date="2025-08" db="UniProtKB">
        <authorList>
            <consortium name="Ensembl"/>
        </authorList>
    </citation>
    <scope>IDENTIFICATION</scope>
</reference>
<dbReference type="Proteomes" id="UP000694395">
    <property type="component" value="Chromosome 1"/>
</dbReference>
<dbReference type="InterPro" id="IPR059044">
    <property type="entry name" value="TM_Tm6sf1/2"/>
</dbReference>
<dbReference type="GO" id="GO:0019216">
    <property type="term" value="P:regulation of lipid metabolic process"/>
    <property type="evidence" value="ECO:0007669"/>
    <property type="project" value="TreeGrafter"/>
</dbReference>
<dbReference type="GO" id="GO:0033116">
    <property type="term" value="C:endoplasmic reticulum-Golgi intermediate compartment membrane"/>
    <property type="evidence" value="ECO:0007669"/>
    <property type="project" value="TreeGrafter"/>
</dbReference>
<sequence>MFLFSLTALVVLHLLNVHIVFTVLAELSFTCVIDLVSSLEHDCFLSGIMEFYQKMVWTAIVICYWDGIVHFIMYLMMIQRLWNTVMSYHTLGLFWAGSLFANMRVFVTGVVVGQFGSDIRPAFWFNMPFLLLPIWGAIKLFQHKHLICFKACSVYLGQYEPYLKDPGGYPKILHFLFYMLPMLWAFVYGLIVPGCIWMPDWTVFECQWAHIGASLHPRTVVPFQIPGKAFLAVLSFCSPDLEFLTIKFRPYYLPIYRISDTKTAIKELHWTLCKLETIYPEAVFTVAEDFNKANLRTIAP</sequence>
<dbReference type="AlphaFoldDB" id="A0A8C7QSD1"/>
<evidence type="ECO:0000256" key="1">
    <source>
        <dbReference type="SAM" id="Phobius"/>
    </source>
</evidence>
<feature type="domain" description="Transmembrane 6 superfamily member 1/2 transmembrane" evidence="2">
    <location>
        <begin position="2"/>
        <end position="144"/>
    </location>
</feature>
<keyword evidence="1" id="KW-0812">Transmembrane</keyword>
<reference evidence="3" key="1">
    <citation type="submission" date="2020-07" db="EMBL/GenBank/DDBJ databases">
        <title>A long reads based de novo assembly of the rainbow trout Arlee double haploid line genome.</title>
        <authorList>
            <person name="Gao G."/>
            <person name="Palti Y."/>
        </authorList>
    </citation>
    <scope>NUCLEOTIDE SEQUENCE [LARGE SCALE GENOMIC DNA]</scope>
</reference>
<evidence type="ECO:0000313" key="4">
    <source>
        <dbReference type="Proteomes" id="UP000694395"/>
    </source>
</evidence>
<name>A0A8C7QSD1_ONCMY</name>
<dbReference type="PANTHER" id="PTHR14568:SF13">
    <property type="entry name" value="SI:DKEY-19F23.3"/>
    <property type="match status" value="1"/>
</dbReference>
<evidence type="ECO:0000313" key="3">
    <source>
        <dbReference type="Ensembl" id="ENSOMYP00000040919.2"/>
    </source>
</evidence>
<dbReference type="Ensembl" id="ENSOMYT00000044668.2">
    <property type="protein sequence ID" value="ENSOMYP00000040919.2"/>
    <property type="gene ID" value="ENSOMYG00000018927.2"/>
</dbReference>
<protein>
    <submittedName>
        <fullName evidence="3">Transmembrane 6 superfamily member 2b</fullName>
    </submittedName>
</protein>
<dbReference type="GeneTree" id="ENSGT00390000012913"/>
<dbReference type="GO" id="GO:0005789">
    <property type="term" value="C:endoplasmic reticulum membrane"/>
    <property type="evidence" value="ECO:0007669"/>
    <property type="project" value="TreeGrafter"/>
</dbReference>
<reference evidence="3" key="3">
    <citation type="submission" date="2025-09" db="UniProtKB">
        <authorList>
            <consortium name="Ensembl"/>
        </authorList>
    </citation>
    <scope>IDENTIFICATION</scope>
</reference>
<evidence type="ECO:0000259" key="2">
    <source>
        <dbReference type="Pfam" id="PF26083"/>
    </source>
</evidence>
<keyword evidence="1" id="KW-1133">Transmembrane helix</keyword>
<accession>A0A8C7QSD1</accession>
<dbReference type="PANTHER" id="PTHR14568">
    <property type="entry name" value="TRANSMEMBRANE SUPERFAMILY 6 MEMBER 1/2"/>
    <property type="match status" value="1"/>
</dbReference>
<keyword evidence="4" id="KW-1185">Reference proteome</keyword>
<feature type="transmembrane region" description="Helical" evidence="1">
    <location>
        <begin position="172"/>
        <end position="191"/>
    </location>
</feature>
<proteinExistence type="predicted"/>
<dbReference type="GO" id="GO:0055088">
    <property type="term" value="P:lipid homeostasis"/>
    <property type="evidence" value="ECO:0007669"/>
    <property type="project" value="TreeGrafter"/>
</dbReference>
<feature type="transmembrane region" description="Helical" evidence="1">
    <location>
        <begin position="55"/>
        <end position="78"/>
    </location>
</feature>
<organism evidence="3 4">
    <name type="scientific">Oncorhynchus mykiss</name>
    <name type="common">Rainbow trout</name>
    <name type="synonym">Salmo gairdneri</name>
    <dbReference type="NCBI Taxonomy" id="8022"/>
    <lineage>
        <taxon>Eukaryota</taxon>
        <taxon>Metazoa</taxon>
        <taxon>Chordata</taxon>
        <taxon>Craniata</taxon>
        <taxon>Vertebrata</taxon>
        <taxon>Euteleostomi</taxon>
        <taxon>Actinopterygii</taxon>
        <taxon>Neopterygii</taxon>
        <taxon>Teleostei</taxon>
        <taxon>Protacanthopterygii</taxon>
        <taxon>Salmoniformes</taxon>
        <taxon>Salmonidae</taxon>
        <taxon>Salmoninae</taxon>
        <taxon>Oncorhynchus</taxon>
    </lineage>
</organism>
<keyword evidence="1" id="KW-0472">Membrane</keyword>
<feature type="transmembrane region" description="Helical" evidence="1">
    <location>
        <begin position="90"/>
        <end position="116"/>
    </location>
</feature>
<dbReference type="Pfam" id="PF26083">
    <property type="entry name" value="TM_Tm6sf2"/>
    <property type="match status" value="1"/>
</dbReference>